<dbReference type="PANTHER" id="PTHR23257">
    <property type="entry name" value="SERINE-THREONINE PROTEIN KINASE"/>
    <property type="match status" value="1"/>
</dbReference>
<proteinExistence type="predicted"/>
<organism evidence="2">
    <name type="scientific">Salvia splendens</name>
    <name type="common">Scarlet sage</name>
    <dbReference type="NCBI Taxonomy" id="180675"/>
    <lineage>
        <taxon>Eukaryota</taxon>
        <taxon>Viridiplantae</taxon>
        <taxon>Streptophyta</taxon>
        <taxon>Embryophyta</taxon>
        <taxon>Tracheophyta</taxon>
        <taxon>Spermatophyta</taxon>
        <taxon>Magnoliopsida</taxon>
        <taxon>eudicotyledons</taxon>
        <taxon>Gunneridae</taxon>
        <taxon>Pentapetalae</taxon>
        <taxon>asterids</taxon>
        <taxon>lamiids</taxon>
        <taxon>Lamiales</taxon>
        <taxon>Lamiaceae</taxon>
        <taxon>Nepetoideae</taxon>
        <taxon>Mentheae</taxon>
        <taxon>Salviinae</taxon>
        <taxon>Salvia</taxon>
        <taxon>Salvia subgen. Calosphace</taxon>
        <taxon>core Calosphace</taxon>
    </lineage>
</organism>
<dbReference type="GO" id="GO:0005524">
    <property type="term" value="F:ATP binding"/>
    <property type="evidence" value="ECO:0007669"/>
    <property type="project" value="InterPro"/>
</dbReference>
<dbReference type="GO" id="GO:0005737">
    <property type="term" value="C:cytoplasm"/>
    <property type="evidence" value="ECO:0007669"/>
    <property type="project" value="TreeGrafter"/>
</dbReference>
<dbReference type="InterPro" id="IPR000719">
    <property type="entry name" value="Prot_kinase_dom"/>
</dbReference>
<reference evidence="2" key="2">
    <citation type="submission" date="2020-08" db="EMBL/GenBank/DDBJ databases">
        <title>Plant Genome Project.</title>
        <authorList>
            <person name="Zhang R.-G."/>
        </authorList>
    </citation>
    <scope>NUCLEOTIDE SEQUENCE</scope>
    <source>
        <strain evidence="2">Huo1</strain>
        <tissue evidence="2">Leaf</tissue>
    </source>
</reference>
<dbReference type="PANTHER" id="PTHR23257:SF821">
    <property type="entry name" value="ATP BINDING PROTEIN"/>
    <property type="match status" value="1"/>
</dbReference>
<dbReference type="SMART" id="SM00220">
    <property type="entry name" value="S_TKc"/>
    <property type="match status" value="1"/>
</dbReference>
<sequence length="179" mass="20822">MEMSSLYYLIHASALKKKLSWQRRLKMLIDICRGLASIHRMNVVHCDLKSANCLVNKHWVVKICDFGLSRKLITTLMKDFFFSWNARMDGTRTYSQRAIHREMRHLQPGRHNVGALHTQKTMGRHTICTVYAVGNYRQTLEIPEGPLGKLIADCWAEPDERPNCHEILSRLQECELLLC</sequence>
<protein>
    <recommendedName>
        <fullName evidence="1">Protein kinase domain-containing protein</fullName>
    </recommendedName>
</protein>
<dbReference type="InterPro" id="IPR008271">
    <property type="entry name" value="Ser/Thr_kinase_AS"/>
</dbReference>
<dbReference type="InterPro" id="IPR050167">
    <property type="entry name" value="Ser_Thr_protein_kinase"/>
</dbReference>
<dbReference type="AlphaFoldDB" id="A0A8X8X5P5"/>
<dbReference type="InterPro" id="IPR001245">
    <property type="entry name" value="Ser-Thr/Tyr_kinase_cat_dom"/>
</dbReference>
<dbReference type="Gene3D" id="1.10.510.10">
    <property type="entry name" value="Transferase(Phosphotransferase) domain 1"/>
    <property type="match status" value="1"/>
</dbReference>
<evidence type="ECO:0000313" key="3">
    <source>
        <dbReference type="Proteomes" id="UP000298416"/>
    </source>
</evidence>
<comment type="caution">
    <text evidence="2">The sequence shown here is derived from an EMBL/GenBank/DDBJ whole genome shotgun (WGS) entry which is preliminary data.</text>
</comment>
<evidence type="ECO:0000259" key="1">
    <source>
        <dbReference type="PROSITE" id="PS50011"/>
    </source>
</evidence>
<dbReference type="GO" id="GO:0007165">
    <property type="term" value="P:signal transduction"/>
    <property type="evidence" value="ECO:0007669"/>
    <property type="project" value="TreeGrafter"/>
</dbReference>
<dbReference type="InterPro" id="IPR011009">
    <property type="entry name" value="Kinase-like_dom_sf"/>
</dbReference>
<dbReference type="SUPFAM" id="SSF56112">
    <property type="entry name" value="Protein kinase-like (PK-like)"/>
    <property type="match status" value="1"/>
</dbReference>
<dbReference type="PROSITE" id="PS50011">
    <property type="entry name" value="PROTEIN_KINASE_DOM"/>
    <property type="match status" value="1"/>
</dbReference>
<gene>
    <name evidence="2" type="ORF">SASPL_130261</name>
</gene>
<name>A0A8X8X5P5_SALSN</name>
<dbReference type="GO" id="GO:0004672">
    <property type="term" value="F:protein kinase activity"/>
    <property type="evidence" value="ECO:0007669"/>
    <property type="project" value="InterPro"/>
</dbReference>
<evidence type="ECO:0000313" key="2">
    <source>
        <dbReference type="EMBL" id="KAG6407275.1"/>
    </source>
</evidence>
<reference evidence="2" key="1">
    <citation type="submission" date="2018-01" db="EMBL/GenBank/DDBJ databases">
        <authorList>
            <person name="Mao J.F."/>
        </authorList>
    </citation>
    <scope>NUCLEOTIDE SEQUENCE</scope>
    <source>
        <strain evidence="2">Huo1</strain>
        <tissue evidence="2">Leaf</tissue>
    </source>
</reference>
<dbReference type="EMBL" id="PNBA02000011">
    <property type="protein sequence ID" value="KAG6407275.1"/>
    <property type="molecule type" value="Genomic_DNA"/>
</dbReference>
<accession>A0A8X8X5P5</accession>
<dbReference type="Proteomes" id="UP000298416">
    <property type="component" value="Unassembled WGS sequence"/>
</dbReference>
<dbReference type="Pfam" id="PF07714">
    <property type="entry name" value="PK_Tyr_Ser-Thr"/>
    <property type="match status" value="1"/>
</dbReference>
<dbReference type="PROSITE" id="PS00108">
    <property type="entry name" value="PROTEIN_KINASE_ST"/>
    <property type="match status" value="1"/>
</dbReference>
<feature type="domain" description="Protein kinase" evidence="1">
    <location>
        <begin position="1"/>
        <end position="179"/>
    </location>
</feature>
<keyword evidence="3" id="KW-1185">Reference proteome</keyword>